<evidence type="ECO:0000313" key="5">
    <source>
        <dbReference type="EMBL" id="HDS10904.1"/>
    </source>
</evidence>
<dbReference type="GO" id="GO:0003723">
    <property type="term" value="F:RNA binding"/>
    <property type="evidence" value="ECO:0007669"/>
    <property type="project" value="InterPro"/>
</dbReference>
<dbReference type="Pfam" id="PF00575">
    <property type="entry name" value="S1"/>
    <property type="match status" value="1"/>
</dbReference>
<keyword evidence="3" id="KW-0648">Protein biosynthesis</keyword>
<comment type="similarity">
    <text evidence="1">Belongs to the eIF-2-alpha family.</text>
</comment>
<evidence type="ECO:0000256" key="1">
    <source>
        <dbReference type="ARBA" id="ARBA00007223"/>
    </source>
</evidence>
<dbReference type="SUPFAM" id="SSF50249">
    <property type="entry name" value="Nucleic acid-binding proteins"/>
    <property type="match status" value="1"/>
</dbReference>
<dbReference type="GO" id="GO:0003743">
    <property type="term" value="F:translation initiation factor activity"/>
    <property type="evidence" value="ECO:0007669"/>
    <property type="project" value="UniProtKB-KW"/>
</dbReference>
<dbReference type="Gene3D" id="2.40.50.140">
    <property type="entry name" value="Nucleic acid-binding proteins"/>
    <property type="match status" value="1"/>
</dbReference>
<dbReference type="SUPFAM" id="SSF110993">
    <property type="entry name" value="eIF-2-alpha, C-terminal domain"/>
    <property type="match status" value="1"/>
</dbReference>
<dbReference type="PROSITE" id="PS50126">
    <property type="entry name" value="S1"/>
    <property type="match status" value="1"/>
</dbReference>
<dbReference type="SMART" id="SM00316">
    <property type="entry name" value="S1"/>
    <property type="match status" value="1"/>
</dbReference>
<reference evidence="5" key="1">
    <citation type="journal article" date="2020" name="mSystems">
        <title>Genome- and Community-Level Interaction Insights into Carbon Utilization and Element Cycling Functions of Hydrothermarchaeota in Hydrothermal Sediment.</title>
        <authorList>
            <person name="Zhou Z."/>
            <person name="Liu Y."/>
            <person name="Xu W."/>
            <person name="Pan J."/>
            <person name="Luo Z.H."/>
            <person name="Li M."/>
        </authorList>
    </citation>
    <scope>NUCLEOTIDE SEQUENCE [LARGE SCALE GENOMIC DNA]</scope>
    <source>
        <strain evidence="5">SpSt-123</strain>
    </source>
</reference>
<organism evidence="5">
    <name type="scientific">Fervidicoccus fontis</name>
    <dbReference type="NCBI Taxonomy" id="683846"/>
    <lineage>
        <taxon>Archaea</taxon>
        <taxon>Thermoproteota</taxon>
        <taxon>Thermoprotei</taxon>
        <taxon>Fervidicoccales</taxon>
        <taxon>Fervidicoccaceae</taxon>
        <taxon>Fervidicoccus</taxon>
    </lineage>
</organism>
<dbReference type="EMBL" id="DSDY01000147">
    <property type="protein sequence ID" value="HDS10904.1"/>
    <property type="molecule type" value="Genomic_DNA"/>
</dbReference>
<dbReference type="GO" id="GO:0043022">
    <property type="term" value="F:ribosome binding"/>
    <property type="evidence" value="ECO:0007669"/>
    <property type="project" value="TreeGrafter"/>
</dbReference>
<dbReference type="NCBIfam" id="NF003062">
    <property type="entry name" value="PRK03987.1-1"/>
    <property type="match status" value="1"/>
</dbReference>
<gene>
    <name evidence="5" type="ORF">ENO04_04750</name>
</gene>
<sequence length="260" mass="30273">MKQRKQLPDVNELVIATVREIFDYGAYVTLDEYNDIRAFLPWSEITTKWVKDIRDVLREGMKVVGKVIRVNKAKMQIDISTKRVYDDERKKKLLEYKQKQKAHKILEIVAQKLNKSIDEAYQQVGWKLEDTYGDIYFAMEKASQEGPQVLREAGVPEEWINALMEEIQKRFETKKVTVTGYVILRSLDGNGVNKIREVLLSMLQQSSNSVEIRIYTVGAPRYRIDVSAEDYKTAEKILMQVVKQAEATARKLGVQFEFKR</sequence>
<dbReference type="InterPro" id="IPR044126">
    <property type="entry name" value="S1_IF2_alpha"/>
</dbReference>
<feature type="domain" description="S1 motif" evidence="4">
    <location>
        <begin position="11"/>
        <end position="82"/>
    </location>
</feature>
<evidence type="ECO:0000256" key="3">
    <source>
        <dbReference type="ARBA" id="ARBA00022917"/>
    </source>
</evidence>
<dbReference type="PANTHER" id="PTHR10602">
    <property type="entry name" value="EUKARYOTIC TRANSLATION INITIATION FACTOR 2 SUBUNIT 1"/>
    <property type="match status" value="1"/>
</dbReference>
<comment type="caution">
    <text evidence="5">The sequence shown here is derived from an EMBL/GenBank/DDBJ whole genome shotgun (WGS) entry which is preliminary data.</text>
</comment>
<dbReference type="InterPro" id="IPR024055">
    <property type="entry name" value="TIF2_asu_C"/>
</dbReference>
<dbReference type="Gene3D" id="1.10.150.190">
    <property type="entry name" value="Translation initiation factor 2, subunit 1, domain 2"/>
    <property type="match status" value="1"/>
</dbReference>
<dbReference type="Pfam" id="PF07541">
    <property type="entry name" value="EIF_2_alpha"/>
    <property type="match status" value="1"/>
</dbReference>
<dbReference type="FunFam" id="2.40.50.140:FF:000015">
    <property type="entry name" value="Eukaryotic translation initiation factor 2 subunit alpha"/>
    <property type="match status" value="1"/>
</dbReference>
<proteinExistence type="inferred from homology"/>
<dbReference type="Gene3D" id="3.30.70.1130">
    <property type="entry name" value="EIF_2_alpha"/>
    <property type="match status" value="1"/>
</dbReference>
<dbReference type="CDD" id="cd04452">
    <property type="entry name" value="S1_IF2_alpha"/>
    <property type="match status" value="1"/>
</dbReference>
<dbReference type="InterPro" id="IPR024054">
    <property type="entry name" value="TIF2_asu_middle_sf"/>
</dbReference>
<dbReference type="InterPro" id="IPR011488">
    <property type="entry name" value="TIF_2_asu"/>
</dbReference>
<keyword evidence="2 5" id="KW-0396">Initiation factor</keyword>
<dbReference type="AlphaFoldDB" id="A0A7C1I207"/>
<protein>
    <submittedName>
        <fullName evidence="5">Translation initiation factor IF-2 subunit alpha</fullName>
    </submittedName>
</protein>
<accession>A0A7C1I207</accession>
<dbReference type="InterPro" id="IPR003029">
    <property type="entry name" value="S1_domain"/>
</dbReference>
<dbReference type="InterPro" id="IPR012340">
    <property type="entry name" value="NA-bd_OB-fold"/>
</dbReference>
<dbReference type="SUPFAM" id="SSF116742">
    <property type="entry name" value="eIF2alpha middle domain-like"/>
    <property type="match status" value="1"/>
</dbReference>
<evidence type="ECO:0000259" key="4">
    <source>
        <dbReference type="PROSITE" id="PS50126"/>
    </source>
</evidence>
<evidence type="ECO:0000256" key="2">
    <source>
        <dbReference type="ARBA" id="ARBA00022540"/>
    </source>
</evidence>
<dbReference type="NCBIfam" id="NF003064">
    <property type="entry name" value="PRK03987.1-4"/>
    <property type="match status" value="1"/>
</dbReference>
<name>A0A7C1I207_9CREN</name>
<dbReference type="PANTHER" id="PTHR10602:SF0">
    <property type="entry name" value="EUKARYOTIC TRANSLATION INITIATION FACTOR 2 SUBUNIT 1"/>
    <property type="match status" value="1"/>
</dbReference>